<comment type="caution">
    <text evidence="7">The sequence shown here is derived from an EMBL/GenBank/DDBJ whole genome shotgun (WGS) entry which is preliminary data.</text>
</comment>
<dbReference type="GO" id="GO:0009307">
    <property type="term" value="P:DNA restriction-modification system"/>
    <property type="evidence" value="ECO:0007669"/>
    <property type="project" value="InterPro"/>
</dbReference>
<proteinExistence type="inferred from homology"/>
<keyword evidence="5" id="KW-0949">S-adenosyl-L-methionine</keyword>
<dbReference type="Gene3D" id="3.40.50.150">
    <property type="entry name" value="Vaccinia Virus protein VP39"/>
    <property type="match status" value="1"/>
</dbReference>
<dbReference type="InterPro" id="IPR029063">
    <property type="entry name" value="SAM-dependent_MTases_sf"/>
</dbReference>
<evidence type="ECO:0000313" key="7">
    <source>
        <dbReference type="EMBL" id="PIT50192.1"/>
    </source>
</evidence>
<dbReference type="Gene3D" id="1.10.1020.10">
    <property type="entry name" value="Adenine-specific Methyltransferase, Domain 2"/>
    <property type="match status" value="1"/>
</dbReference>
<dbReference type="GO" id="GO:0043565">
    <property type="term" value="F:sequence-specific DNA binding"/>
    <property type="evidence" value="ECO:0007669"/>
    <property type="project" value="TreeGrafter"/>
</dbReference>
<accession>A0A2N9XPD7</accession>
<evidence type="ECO:0000256" key="6">
    <source>
        <dbReference type="ARBA" id="ARBA00047942"/>
    </source>
</evidence>
<dbReference type="Pfam" id="PF02086">
    <property type="entry name" value="MethyltransfD12"/>
    <property type="match status" value="1"/>
</dbReference>
<dbReference type="SUPFAM" id="SSF53335">
    <property type="entry name" value="S-adenosyl-L-methionine-dependent methyltransferases"/>
    <property type="match status" value="1"/>
</dbReference>
<evidence type="ECO:0000313" key="8">
    <source>
        <dbReference type="Proteomes" id="UP000231484"/>
    </source>
</evidence>
<dbReference type="Proteomes" id="UP000231484">
    <property type="component" value="Unassembled WGS sequence"/>
</dbReference>
<dbReference type="GO" id="GO:0009007">
    <property type="term" value="F:site-specific DNA-methyltransferase (adenine-specific) activity"/>
    <property type="evidence" value="ECO:0007669"/>
    <property type="project" value="UniProtKB-EC"/>
</dbReference>
<evidence type="ECO:0000256" key="5">
    <source>
        <dbReference type="ARBA" id="ARBA00022691"/>
    </source>
</evidence>
<dbReference type="EMBL" id="MEIQ01000042">
    <property type="protein sequence ID" value="PIT50192.1"/>
    <property type="molecule type" value="Genomic_DNA"/>
</dbReference>
<organism evidence="7 8">
    <name type="scientific">Snodgrassella alvi</name>
    <dbReference type="NCBI Taxonomy" id="1196083"/>
    <lineage>
        <taxon>Bacteria</taxon>
        <taxon>Pseudomonadati</taxon>
        <taxon>Pseudomonadota</taxon>
        <taxon>Betaproteobacteria</taxon>
        <taxon>Neisseriales</taxon>
        <taxon>Neisseriaceae</taxon>
        <taxon>Snodgrassella</taxon>
    </lineage>
</organism>
<dbReference type="InterPro" id="IPR023095">
    <property type="entry name" value="Ade_MeTrfase_dom_2"/>
</dbReference>
<evidence type="ECO:0000256" key="2">
    <source>
        <dbReference type="ARBA" id="ARBA00011900"/>
    </source>
</evidence>
<dbReference type="PRINTS" id="PR00505">
    <property type="entry name" value="D12N6MTFRASE"/>
</dbReference>
<protein>
    <recommendedName>
        <fullName evidence="2">site-specific DNA-methyltransferase (adenine-specific)</fullName>
        <ecNumber evidence="2">2.1.1.72</ecNumber>
    </recommendedName>
</protein>
<keyword evidence="4 7" id="KW-0808">Transferase</keyword>
<dbReference type="GO" id="GO:1904047">
    <property type="term" value="F:S-adenosyl-L-methionine binding"/>
    <property type="evidence" value="ECO:0007669"/>
    <property type="project" value="TreeGrafter"/>
</dbReference>
<evidence type="ECO:0000256" key="3">
    <source>
        <dbReference type="ARBA" id="ARBA00022603"/>
    </source>
</evidence>
<sequence length="299" mass="34926">MFLSPLRYPGGKSKLTAYVLETIKLNGLEGAYYAEPFAGGCAIAWYLLLNGHAQKVYINDLDQAIYAFWYSVLNRTDELCELILTTPINIDEWLHQREIYRQKHHDYLKLGFATLFLNRTNRSGILNAGVIGGLKQSGKYKLDCRFNRTVLIKQISAIASRKKDIHLTNLDATLFIQQYIQNINKPIFVNIDPPYYVKGKGLYQNFFEHDDHYHLYESIKCLTKPWIITYDNTPAICDIYAEYFPEPFNLTYSAQIKRKGSEIIIHSPELLKASFKPDVTFNEVRQYYRQKEYEQFNQL</sequence>
<dbReference type="AlphaFoldDB" id="A0A2N9XPD7"/>
<evidence type="ECO:0000256" key="1">
    <source>
        <dbReference type="ARBA" id="ARBA00006594"/>
    </source>
</evidence>
<keyword evidence="3 7" id="KW-0489">Methyltransferase</keyword>
<dbReference type="GO" id="GO:0032259">
    <property type="term" value="P:methylation"/>
    <property type="evidence" value="ECO:0007669"/>
    <property type="project" value="UniProtKB-KW"/>
</dbReference>
<name>A0A2N9XPD7_9NEIS</name>
<dbReference type="EC" id="2.1.1.72" evidence="2"/>
<comment type="catalytic activity">
    <reaction evidence="6">
        <text>a 2'-deoxyadenosine in DNA + S-adenosyl-L-methionine = an N(6)-methyl-2'-deoxyadenosine in DNA + S-adenosyl-L-homocysteine + H(+)</text>
        <dbReference type="Rhea" id="RHEA:15197"/>
        <dbReference type="Rhea" id="RHEA-COMP:12418"/>
        <dbReference type="Rhea" id="RHEA-COMP:12419"/>
        <dbReference type="ChEBI" id="CHEBI:15378"/>
        <dbReference type="ChEBI" id="CHEBI:57856"/>
        <dbReference type="ChEBI" id="CHEBI:59789"/>
        <dbReference type="ChEBI" id="CHEBI:90615"/>
        <dbReference type="ChEBI" id="CHEBI:90616"/>
        <dbReference type="EC" id="2.1.1.72"/>
    </reaction>
</comment>
<dbReference type="PANTHER" id="PTHR30481:SF2">
    <property type="entry name" value="SITE-SPECIFIC DNA-METHYLTRANSFERASE (ADENINE-SPECIFIC)"/>
    <property type="match status" value="1"/>
</dbReference>
<evidence type="ECO:0000256" key="4">
    <source>
        <dbReference type="ARBA" id="ARBA00022679"/>
    </source>
</evidence>
<dbReference type="InterPro" id="IPR012263">
    <property type="entry name" value="M_m6A_EcoRV"/>
</dbReference>
<dbReference type="PIRSF" id="PIRSF000398">
    <property type="entry name" value="M_m6A_EcoRV"/>
    <property type="match status" value="1"/>
</dbReference>
<reference evidence="7 8" key="1">
    <citation type="journal article" date="2017" name="MBio">
        <title>Type VI secretion-mediated competition in the bee gut microbiome.</title>
        <authorList>
            <person name="Steele M.I."/>
            <person name="Kwong W.K."/>
            <person name="Powell J.E."/>
            <person name="Whiteley M."/>
            <person name="Moran N.A."/>
        </authorList>
    </citation>
    <scope>NUCLEOTIDE SEQUENCE [LARGE SCALE GENOMIC DNA]</scope>
    <source>
        <strain evidence="7 8">Occ4-2</strain>
    </source>
</reference>
<dbReference type="GO" id="GO:0006298">
    <property type="term" value="P:mismatch repair"/>
    <property type="evidence" value="ECO:0007669"/>
    <property type="project" value="TreeGrafter"/>
</dbReference>
<gene>
    <name evidence="7" type="ORF">BHC48_07240</name>
</gene>
<dbReference type="InterPro" id="IPR012327">
    <property type="entry name" value="MeTrfase_D12"/>
</dbReference>
<comment type="similarity">
    <text evidence="1">Belongs to the N(4)/N(6)-methyltransferase family.</text>
</comment>
<dbReference type="PANTHER" id="PTHR30481">
    <property type="entry name" value="DNA ADENINE METHYLASE"/>
    <property type="match status" value="1"/>
</dbReference>